<feature type="region of interest" description="Disordered" evidence="1">
    <location>
        <begin position="154"/>
        <end position="218"/>
    </location>
</feature>
<dbReference type="AlphaFoldDB" id="A0A6J7ZYZ3"/>
<gene>
    <name evidence="2" type="ORF">MCOR_1505</name>
</gene>
<reference evidence="2 3" key="1">
    <citation type="submission" date="2020-06" db="EMBL/GenBank/DDBJ databases">
        <authorList>
            <person name="Li R."/>
            <person name="Bekaert M."/>
        </authorList>
    </citation>
    <scope>NUCLEOTIDE SEQUENCE [LARGE SCALE GENOMIC DNA]</scope>
    <source>
        <strain evidence="3">wild</strain>
    </source>
</reference>
<feature type="compositionally biased region" description="Polar residues" evidence="1">
    <location>
        <begin position="158"/>
        <end position="174"/>
    </location>
</feature>
<protein>
    <submittedName>
        <fullName evidence="2">Uncharacterized protein</fullName>
    </submittedName>
</protein>
<sequence>MQEEKVSCQTRSYELYKQSASRAFYNPALLFSPDEKLFTRDQMIAILSQFGHRQVADRWQRADFTMNQPLLNLPAAGPAVQSPITPPSPGVTYASIVSSPIASVSSSTVSVSCDTDSTSRVPVVFAKASSSGSVVSVSPVVSVTHASAVPPALRSGTVIPTRSSPMQGCSSFSRQAAGRKHKRESSNSHFDSLDISPHSRAEPRPKRNMIKAPIEKKG</sequence>
<organism evidence="2 3">
    <name type="scientific">Mytilus coruscus</name>
    <name type="common">Sea mussel</name>
    <dbReference type="NCBI Taxonomy" id="42192"/>
    <lineage>
        <taxon>Eukaryota</taxon>
        <taxon>Metazoa</taxon>
        <taxon>Spiralia</taxon>
        <taxon>Lophotrochozoa</taxon>
        <taxon>Mollusca</taxon>
        <taxon>Bivalvia</taxon>
        <taxon>Autobranchia</taxon>
        <taxon>Pteriomorphia</taxon>
        <taxon>Mytilida</taxon>
        <taxon>Mytiloidea</taxon>
        <taxon>Mytilidae</taxon>
        <taxon>Mytilinae</taxon>
        <taxon>Mytilus</taxon>
    </lineage>
</organism>
<name>A0A6J7ZYZ3_MYTCO</name>
<evidence type="ECO:0000256" key="1">
    <source>
        <dbReference type="SAM" id="MobiDB-lite"/>
    </source>
</evidence>
<dbReference type="Proteomes" id="UP000507470">
    <property type="component" value="Unassembled WGS sequence"/>
</dbReference>
<evidence type="ECO:0000313" key="2">
    <source>
        <dbReference type="EMBL" id="CAC5358120.1"/>
    </source>
</evidence>
<dbReference type="EMBL" id="CACVKT020000311">
    <property type="protein sequence ID" value="CAC5358120.1"/>
    <property type="molecule type" value="Genomic_DNA"/>
</dbReference>
<keyword evidence="3" id="KW-1185">Reference proteome</keyword>
<accession>A0A6J7ZYZ3</accession>
<evidence type="ECO:0000313" key="3">
    <source>
        <dbReference type="Proteomes" id="UP000507470"/>
    </source>
</evidence>
<proteinExistence type="predicted"/>